<evidence type="ECO:0000313" key="2">
    <source>
        <dbReference type="EMBL" id="MDN3566073.1"/>
    </source>
</evidence>
<keyword evidence="3" id="KW-1185">Reference proteome</keyword>
<gene>
    <name evidence="2" type="ORF">QWZ14_17020</name>
</gene>
<feature type="compositionally biased region" description="Polar residues" evidence="1">
    <location>
        <begin position="1"/>
        <end position="16"/>
    </location>
</feature>
<dbReference type="RefSeq" id="WP_290317965.1">
    <property type="nucleotide sequence ID" value="NZ_JAUFPN010000165.1"/>
</dbReference>
<evidence type="ECO:0000256" key="1">
    <source>
        <dbReference type="SAM" id="MobiDB-lite"/>
    </source>
</evidence>
<protein>
    <submittedName>
        <fullName evidence="2">Uncharacterized protein</fullName>
    </submittedName>
</protein>
<evidence type="ECO:0000313" key="3">
    <source>
        <dbReference type="Proteomes" id="UP001529369"/>
    </source>
</evidence>
<feature type="region of interest" description="Disordered" evidence="1">
    <location>
        <begin position="1"/>
        <end position="48"/>
    </location>
</feature>
<dbReference type="EMBL" id="JAUFPN010000165">
    <property type="protein sequence ID" value="MDN3566073.1"/>
    <property type="molecule type" value="Genomic_DNA"/>
</dbReference>
<comment type="caution">
    <text evidence="2">The sequence shown here is derived from an EMBL/GenBank/DDBJ whole genome shotgun (WGS) entry which is preliminary data.</text>
</comment>
<reference evidence="3" key="1">
    <citation type="journal article" date="2019" name="Int. J. Syst. Evol. Microbiol.">
        <title>The Global Catalogue of Microorganisms (GCM) 10K type strain sequencing project: providing services to taxonomists for standard genome sequencing and annotation.</title>
        <authorList>
            <consortium name="The Broad Institute Genomics Platform"/>
            <consortium name="The Broad Institute Genome Sequencing Center for Infectious Disease"/>
            <person name="Wu L."/>
            <person name="Ma J."/>
        </authorList>
    </citation>
    <scope>NUCLEOTIDE SEQUENCE [LARGE SCALE GENOMIC DNA]</scope>
    <source>
        <strain evidence="3">CECT 7131</strain>
    </source>
</reference>
<name>A0ABT8A8V7_9PROT</name>
<accession>A0ABT8A8V7</accession>
<sequence>MAMTSQRTFFRPNISTRLGKAGADLNGRTANLRPSDPGAGEQGQGVPD</sequence>
<dbReference type="Proteomes" id="UP001529369">
    <property type="component" value="Unassembled WGS sequence"/>
</dbReference>
<organism evidence="2 3">
    <name type="scientific">Paeniroseomonas aquatica</name>
    <dbReference type="NCBI Taxonomy" id="373043"/>
    <lineage>
        <taxon>Bacteria</taxon>
        <taxon>Pseudomonadati</taxon>
        <taxon>Pseudomonadota</taxon>
        <taxon>Alphaproteobacteria</taxon>
        <taxon>Acetobacterales</taxon>
        <taxon>Acetobacteraceae</taxon>
        <taxon>Paeniroseomonas</taxon>
    </lineage>
</organism>
<proteinExistence type="predicted"/>